<evidence type="ECO:0000256" key="3">
    <source>
        <dbReference type="SAM" id="MobiDB-lite"/>
    </source>
</evidence>
<dbReference type="EMBL" id="AGNL01016879">
    <property type="protein sequence ID" value="EJK64780.1"/>
    <property type="molecule type" value="Genomic_DNA"/>
</dbReference>
<protein>
    <recommendedName>
        <fullName evidence="5">Protein kinase domain-containing protein</fullName>
    </recommendedName>
</protein>
<keyword evidence="1" id="KW-0547">Nucleotide-binding</keyword>
<keyword evidence="7" id="KW-1185">Reference proteome</keyword>
<accession>K0SHH7</accession>
<feature type="chain" id="PRO_5003841119" description="Protein kinase domain-containing protein" evidence="4">
    <location>
        <begin position="19"/>
        <end position="694"/>
    </location>
</feature>
<dbReference type="PANTHER" id="PTHR24346">
    <property type="entry name" value="MAP/MICROTUBULE AFFINITY-REGULATING KINASE"/>
    <property type="match status" value="1"/>
</dbReference>
<dbReference type="InterPro" id="IPR008266">
    <property type="entry name" value="Tyr_kinase_AS"/>
</dbReference>
<dbReference type="GO" id="GO:0005737">
    <property type="term" value="C:cytoplasm"/>
    <property type="evidence" value="ECO:0007669"/>
    <property type="project" value="TreeGrafter"/>
</dbReference>
<evidence type="ECO:0000256" key="4">
    <source>
        <dbReference type="SAM" id="SignalP"/>
    </source>
</evidence>
<dbReference type="eggNOG" id="KOG0583">
    <property type="taxonomic scope" value="Eukaryota"/>
</dbReference>
<name>K0SHH7_THAOC</name>
<dbReference type="GO" id="GO:0035556">
    <property type="term" value="P:intracellular signal transduction"/>
    <property type="evidence" value="ECO:0007669"/>
    <property type="project" value="TreeGrafter"/>
</dbReference>
<organism evidence="6 7">
    <name type="scientific">Thalassiosira oceanica</name>
    <name type="common">Marine diatom</name>
    <dbReference type="NCBI Taxonomy" id="159749"/>
    <lineage>
        <taxon>Eukaryota</taxon>
        <taxon>Sar</taxon>
        <taxon>Stramenopiles</taxon>
        <taxon>Ochrophyta</taxon>
        <taxon>Bacillariophyta</taxon>
        <taxon>Coscinodiscophyceae</taxon>
        <taxon>Thalassiosirophycidae</taxon>
        <taxon>Thalassiosirales</taxon>
        <taxon>Thalassiosiraceae</taxon>
        <taxon>Thalassiosira</taxon>
    </lineage>
</organism>
<feature type="signal peptide" evidence="4">
    <location>
        <begin position="1"/>
        <end position="18"/>
    </location>
</feature>
<evidence type="ECO:0000313" key="7">
    <source>
        <dbReference type="Proteomes" id="UP000266841"/>
    </source>
</evidence>
<sequence length="694" mass="77795">MVYRRPALLAGCLVAAHAFSPPTARTLESPRQSELNYVANEWQRTPLVGAGSLQTGHPDEDVQRQPLDYEEEVDARFHRQQRRARLRAAISRGETSGRPLFSYGTQFTLKREEFERFNHTPLPRLLANSPIPIVNFRTNSDFPGSSLPSTEWANVADHPDQFEPAEYSPCVRVTTRILVPCSDHEMVNSIGTNSQLISFEGRDHVVKTVMGALMQTPTYQGERIEKAYWLRSKLSEAIYGQIRYGTVLKRLDSPIQVLLKSSSTNDEGEWISVEYVATDEPVAVKEMSWDHIRTKGRELAEDPIKEVSAMAYLKDWLEKEQYHSSTTRSQRPHVTRRISQNQPIESGSSHIMTALDLLSDSTHLYSVMPYCREGRLLDSIESKTRFSEPEARYYMRQILQGLNCLKRAGVTHKDISPENLLVDDHQLYIIDLGMTLRIPTNKVTGERSLIHPQGVCGKWYYLSPEVCQNELPFDGPAVDLWAAAVILYIMLVGEPPWDEPNLSDENFRLMSTGNVARLLVKRGVGLSVDATDLLQRMFWADPADRLSLEQVMAHPVDYTRGQSSRTEWKNGDGGVLMGGGGSKWDHVHGGRGGRWSVAAVTAGDDTAAALSSEQPGPFERPSTLALEVGATLSPTPLASRITRDYRIHEGPNYVCRGHRAIHRACKGPSKVNEKVRPERPIRGDAAAHAGLRLN</sequence>
<comment type="caution">
    <text evidence="6">The sequence shown here is derived from an EMBL/GenBank/DDBJ whole genome shotgun (WGS) entry which is preliminary data.</text>
</comment>
<dbReference type="InterPro" id="IPR011009">
    <property type="entry name" value="Kinase-like_dom_sf"/>
</dbReference>
<evidence type="ECO:0000256" key="1">
    <source>
        <dbReference type="ARBA" id="ARBA00022741"/>
    </source>
</evidence>
<dbReference type="Gene3D" id="1.10.510.10">
    <property type="entry name" value="Transferase(Phosphotransferase) domain 1"/>
    <property type="match status" value="1"/>
</dbReference>
<dbReference type="SUPFAM" id="SSF56112">
    <property type="entry name" value="Protein kinase-like (PK-like)"/>
    <property type="match status" value="1"/>
</dbReference>
<dbReference type="GO" id="GO:0005524">
    <property type="term" value="F:ATP binding"/>
    <property type="evidence" value="ECO:0007669"/>
    <property type="project" value="UniProtKB-KW"/>
</dbReference>
<proteinExistence type="predicted"/>
<dbReference type="PANTHER" id="PTHR24346:SF75">
    <property type="entry name" value="AURORA KINASE"/>
    <property type="match status" value="1"/>
</dbReference>
<reference evidence="6 7" key="1">
    <citation type="journal article" date="2012" name="Genome Biol.">
        <title>Genome and low-iron response of an oceanic diatom adapted to chronic iron limitation.</title>
        <authorList>
            <person name="Lommer M."/>
            <person name="Specht M."/>
            <person name="Roy A.S."/>
            <person name="Kraemer L."/>
            <person name="Andreson R."/>
            <person name="Gutowska M.A."/>
            <person name="Wolf J."/>
            <person name="Bergner S.V."/>
            <person name="Schilhabel M.B."/>
            <person name="Klostermeier U.C."/>
            <person name="Beiko R.G."/>
            <person name="Rosenstiel P."/>
            <person name="Hippler M."/>
            <person name="Laroche J."/>
        </authorList>
    </citation>
    <scope>NUCLEOTIDE SEQUENCE [LARGE SCALE GENOMIC DNA]</scope>
    <source>
        <strain evidence="6 7">CCMP1005</strain>
    </source>
</reference>
<dbReference type="AlphaFoldDB" id="K0SHH7"/>
<evidence type="ECO:0000256" key="2">
    <source>
        <dbReference type="ARBA" id="ARBA00022840"/>
    </source>
</evidence>
<dbReference type="Proteomes" id="UP000266841">
    <property type="component" value="Unassembled WGS sequence"/>
</dbReference>
<keyword evidence="2" id="KW-0067">ATP-binding</keyword>
<evidence type="ECO:0000313" key="6">
    <source>
        <dbReference type="EMBL" id="EJK64780.1"/>
    </source>
</evidence>
<keyword evidence="4" id="KW-0732">Signal</keyword>
<dbReference type="PROSITE" id="PS00109">
    <property type="entry name" value="PROTEIN_KINASE_TYR"/>
    <property type="match status" value="1"/>
</dbReference>
<dbReference type="GO" id="GO:0004674">
    <property type="term" value="F:protein serine/threonine kinase activity"/>
    <property type="evidence" value="ECO:0007669"/>
    <property type="project" value="TreeGrafter"/>
</dbReference>
<dbReference type="OrthoDB" id="541276at2759"/>
<gene>
    <name evidence="6" type="ORF">THAOC_14453</name>
</gene>
<dbReference type="InterPro" id="IPR000719">
    <property type="entry name" value="Prot_kinase_dom"/>
</dbReference>
<evidence type="ECO:0000259" key="5">
    <source>
        <dbReference type="PROSITE" id="PS50011"/>
    </source>
</evidence>
<feature type="domain" description="Protein kinase" evidence="5">
    <location>
        <begin position="228"/>
        <end position="557"/>
    </location>
</feature>
<feature type="region of interest" description="Disordered" evidence="3">
    <location>
        <begin position="323"/>
        <end position="342"/>
    </location>
</feature>
<dbReference type="PROSITE" id="PS50011">
    <property type="entry name" value="PROTEIN_KINASE_DOM"/>
    <property type="match status" value="1"/>
</dbReference>
<dbReference type="Pfam" id="PF00069">
    <property type="entry name" value="Pkinase"/>
    <property type="match status" value="1"/>
</dbReference>